<keyword evidence="10" id="KW-0677">Repeat</keyword>
<evidence type="ECO:0000256" key="16">
    <source>
        <dbReference type="RuleBase" id="RU367090"/>
    </source>
</evidence>
<evidence type="ECO:0000256" key="9">
    <source>
        <dbReference type="ARBA" id="ARBA00022723"/>
    </source>
</evidence>
<dbReference type="Gene3D" id="3.30.40.10">
    <property type="entry name" value="Zinc/RING finger domain, C3HC4 (zinc finger)"/>
    <property type="match status" value="1"/>
</dbReference>
<dbReference type="SUPFAM" id="SSF57850">
    <property type="entry name" value="RING/U-box"/>
    <property type="match status" value="1"/>
</dbReference>
<comment type="subcellular location">
    <subcellularLocation>
        <location evidence="2">Cytoplasm</location>
        <location evidence="2">Cytosol</location>
    </subcellularLocation>
</comment>
<dbReference type="InterPro" id="IPR039804">
    <property type="entry name" value="RING-CH-C4HC3_LTN1"/>
</dbReference>
<dbReference type="CDD" id="cd16491">
    <property type="entry name" value="RING-CH-C4HC3_LTN1"/>
    <property type="match status" value="1"/>
</dbReference>
<dbReference type="OrthoDB" id="6108at2759"/>
<evidence type="ECO:0000256" key="5">
    <source>
        <dbReference type="ARBA" id="ARBA00012483"/>
    </source>
</evidence>
<dbReference type="GO" id="GO:0005829">
    <property type="term" value="C:cytosol"/>
    <property type="evidence" value="ECO:0007669"/>
    <property type="project" value="UniProtKB-SubCell"/>
</dbReference>
<keyword evidence="9 16" id="KW-0479">Metal-binding</keyword>
<dbReference type="PANTHER" id="PTHR12389">
    <property type="entry name" value="ZINC FINGER PROTEIN 294"/>
    <property type="match status" value="1"/>
</dbReference>
<dbReference type="Proteomes" id="UP000027361">
    <property type="component" value="Unassembled WGS sequence"/>
</dbReference>
<dbReference type="FunFam" id="3.30.40.10:FF:000038">
    <property type="entry name" value="E3 ubiquitin-protein ligase listerin"/>
    <property type="match status" value="1"/>
</dbReference>
<dbReference type="GO" id="GO:0072344">
    <property type="term" value="P:rescue of stalled ribosome"/>
    <property type="evidence" value="ECO:0007669"/>
    <property type="project" value="UniProtKB-UniRule"/>
</dbReference>
<feature type="compositionally biased region" description="Basic and acidic residues" evidence="17">
    <location>
        <begin position="281"/>
        <end position="291"/>
    </location>
</feature>
<evidence type="ECO:0000256" key="11">
    <source>
        <dbReference type="ARBA" id="ARBA00022771"/>
    </source>
</evidence>
<dbReference type="PROSITE" id="PS50089">
    <property type="entry name" value="ZF_RING_2"/>
    <property type="match status" value="1"/>
</dbReference>
<feature type="region of interest" description="Disordered" evidence="17">
    <location>
        <begin position="262"/>
        <end position="294"/>
    </location>
</feature>
<accession>A0A066W1C1</accession>
<evidence type="ECO:0000256" key="13">
    <source>
        <dbReference type="ARBA" id="ARBA00022833"/>
    </source>
</evidence>
<comment type="subunit">
    <text evidence="16">Component of the ribosome quality control complex (RQC).</text>
</comment>
<dbReference type="InterPro" id="IPR001841">
    <property type="entry name" value="Znf_RING"/>
</dbReference>
<dbReference type="OMA" id="QWITSDE"/>
<dbReference type="Pfam" id="PF22958">
    <property type="entry name" value="Ltn1_1st"/>
    <property type="match status" value="1"/>
</dbReference>
<dbReference type="InterPro" id="IPR011016">
    <property type="entry name" value="Znf_RING-CH"/>
</dbReference>
<dbReference type="InterPro" id="IPR013083">
    <property type="entry name" value="Znf_RING/FYVE/PHD"/>
</dbReference>
<evidence type="ECO:0000256" key="15">
    <source>
        <dbReference type="PROSITE-ProRule" id="PRU00175"/>
    </source>
</evidence>
<name>A0A066W1C1_TILAU</name>
<proteinExistence type="inferred from homology"/>
<dbReference type="InterPro" id="IPR054476">
    <property type="entry name" value="Ltn1_N"/>
</dbReference>
<feature type="domain" description="RING-type" evidence="18">
    <location>
        <begin position="1772"/>
        <end position="1819"/>
    </location>
</feature>
<evidence type="ECO:0000256" key="8">
    <source>
        <dbReference type="ARBA" id="ARBA00022679"/>
    </source>
</evidence>
<dbReference type="EMBL" id="JMSN01000029">
    <property type="protein sequence ID" value="KDN47536.1"/>
    <property type="molecule type" value="Genomic_DNA"/>
</dbReference>
<evidence type="ECO:0000313" key="19">
    <source>
        <dbReference type="EMBL" id="KDN47536.1"/>
    </source>
</evidence>
<evidence type="ECO:0000313" key="20">
    <source>
        <dbReference type="Proteomes" id="UP000027361"/>
    </source>
</evidence>
<keyword evidence="12 16" id="KW-0833">Ubl conjugation pathway</keyword>
<evidence type="ECO:0000256" key="3">
    <source>
        <dbReference type="ARBA" id="ARBA00004906"/>
    </source>
</evidence>
<dbReference type="InterPro" id="IPR054478">
    <property type="entry name" value="LTN1_UBC"/>
</dbReference>
<dbReference type="InParanoid" id="A0A066W1C1"/>
<evidence type="ECO:0000256" key="4">
    <source>
        <dbReference type="ARBA" id="ARBA00007997"/>
    </source>
</evidence>
<dbReference type="Pfam" id="PF13639">
    <property type="entry name" value="zf-RING_2"/>
    <property type="match status" value="1"/>
</dbReference>
<keyword evidence="11 15" id="KW-0863">Zinc-finger</keyword>
<feature type="region of interest" description="Disordered" evidence="17">
    <location>
        <begin position="453"/>
        <end position="486"/>
    </location>
</feature>
<evidence type="ECO:0000259" key="18">
    <source>
        <dbReference type="PROSITE" id="PS50089"/>
    </source>
</evidence>
<evidence type="ECO:0000256" key="17">
    <source>
        <dbReference type="SAM" id="MobiDB-lite"/>
    </source>
</evidence>
<sequence length="1822" mass="198715">MGKGAKGKSSASSATRKKQAVKVAKKSGDAVVAGQPPQRGQKKDKSKKKELKKKVYIPPPKPPQGLPDPLDTLGLASQLPGDLVVLLRKAGKKDVITRQRALEGLFAWSQDTISLSEVGDSAEAAEKESALILALPCWTHLFPRLAASPTRRLRLLTAQIHRLLTTSSLTRAEILESPHFVETLLGPWALLAWDTDSQVARVAKESWLDCTYWLNFSSSSALGSSVSTVGINMTEKESALISHISQAITSPINILQTHSDPALTQTSGVSTSEADQTSGRTELRDAKNRDENVEETVVTTQARLTAGALGFLEWAISSVKTFGGSKRTEEPPSEDERDGAELSEEMEYLLMSEQLWSCFQPPQVERQWETFSLTAEYLAANSPVIRARAWTLIAALTKHRNRLLTDLLHSEGRGARILGCAWQERDVMVHKAMLEAVAPLLIAHRDLWERHSSPTVSDTAVKDDDEDADSEEDSSEGHGRQTNTDNLRSSSVYNGFLDWLRSACGQSPAMGFPAVVVLTSTLPDAHIQGESAAENLRHLFSSFYTAVGSRSLDSNPPGARAFFSAFCETVVFFAKRVCERNKQGSQLAMELVRSQLGQAWLELVLHGALPSSDDKRSRLLDARVRAIGDDRLGSDMGKALVALANARNGALLEQFAQVIASSMEQVMHADAPDVQLTLRALRRATTTFAAVASTETGKPYITSMIQHLTSNCQAVLDNNSDDLDACTIAVELLTSILKKLPADLLRSEKVSNALAAVSTISLPSGVLAGTIPANALARYLAVYLPLCSDAGQRQRVWTEVISAVTKLPSQQQQADVLVELFAPARELVSCGLANSVHTIDTVALSFMSRIFSSPISPTSSIAVALEQLMCNPAPFIERSTSEEMLGLLLTKIEHDGRDVVSCAIRNSGGGPEASQSLSLYLEIIRAYVQDKPEERIYSLSNSEALSGFIPVVFSLAFLCADTKGPESPAVDSACSLWALLKDDAQAQQLVIGGLQGHLLDTMVPLNTMKAAVVHLGSQRLSSLLPASFTYDIIMQESVQVSSECELSILDPLYPHATHSGAANDIPAASDNQGFYPYTRAVLALLQASRDEPFFLPQHPWALKHLIILAIAAEDVLGAPKSHPRLFGDDCSTQVLTSILGDTSGFLTKTLSSALQHKGPAWHTAVVRALDGKPAANSLDPIAACLLDLQGLEDGPLESISARSFHRLLSGALRFSSTDGISLDGWLKYGQSQQAERPDIARAIVIAVKSEVEASQAYNRACNEAAARLTGTPPSKAGTEGLALLRHISALAPSSDSVTAFIPQQRAIFVLQNVQKWLASDEEIPEEINTRLAELATNLLPIVQDIAGSHFDLFLELVESNLEVSSLSEKETLPCLFHSLQLLVALRNIASRNATVREVWEEHMNEPLEIIHRLFLSIADVPFGRSIGRDACIELLLDLCADLPQARFQDEASSHALAKLLLSKSQPVQGAAYRRLQAKAHSTVADLVVELALGKETEVPNSQYRLPVDIMTTISSNCLVDLLAAGNLATYRIYGYLLSWLVIFEHFEGASMQLSARYVEDLQRWNLVTGNLLPAVFALFGESSLAPALDTSLWTIDEIFLNYLDVENPRALQVLAAHVYFRALVRIPTLVRNWWYDLRDRQLSGQVERFTMRHCSPLIATRELGHLTQVDALARLQGENMAVKVLSTNEVVATYTIDEHPMEIGIKIPPDFPLHGVEIKDIKRVGVSEAQWRAWILAVQQLITSRNGLVFDALMLFKKNAEAKFAGYEGAECAICYSIISPTDQSLPNKPCKTCKNKFHGQCLYKWVSTSGGSTCPLCRSIL</sequence>
<dbReference type="GeneID" id="25267951"/>
<comment type="function">
    <text evidence="14">E3 ubiquitin-protein ligase component of the ribosome quality control complex (RQC), a ribosome-associated complex that mediates ubiquitination and extraction of incompletely synthesized nascent chains for proteasomal degradation. Mediates ubiquitination of proteins derived from mRNAs lacking stop codons (non-stop proteins) and other translation arrest products induced by poly-lysine sequences and tandem rare codons. Ubiquitination leads to CDC48 recruitment for extraction and degradation of the incomplete translation product. May indirectly play a role in chromatin function and transcription.</text>
</comment>
<gene>
    <name evidence="19" type="ORF">K437DRAFT_93361</name>
</gene>
<protein>
    <recommendedName>
        <fullName evidence="6 16">E3 ubiquitin-protein ligase listerin</fullName>
        <ecNumber evidence="5 16">2.3.2.27</ecNumber>
    </recommendedName>
    <alternativeName>
        <fullName evidence="16">RING-type E3 ubiquitin transferase listerin</fullName>
    </alternativeName>
</protein>
<dbReference type="RefSeq" id="XP_013243873.1">
    <property type="nucleotide sequence ID" value="XM_013388419.1"/>
</dbReference>
<evidence type="ECO:0000256" key="14">
    <source>
        <dbReference type="ARBA" id="ARBA00055150"/>
    </source>
</evidence>
<dbReference type="GO" id="GO:0008270">
    <property type="term" value="F:zinc ion binding"/>
    <property type="evidence" value="ECO:0007669"/>
    <property type="project" value="UniProtKB-KW"/>
</dbReference>
<dbReference type="EC" id="2.3.2.27" evidence="5 16"/>
<feature type="compositionally biased region" description="Polar residues" evidence="17">
    <location>
        <begin position="262"/>
        <end position="280"/>
    </location>
</feature>
<dbReference type="HOGENOM" id="CLU_000945_0_0_1"/>
<feature type="compositionally biased region" description="Basic residues" evidence="17">
    <location>
        <begin position="40"/>
        <end position="55"/>
    </location>
</feature>
<dbReference type="SMART" id="SM00744">
    <property type="entry name" value="RINGv"/>
    <property type="match status" value="1"/>
</dbReference>
<dbReference type="GO" id="GO:1990116">
    <property type="term" value="P:ribosome-associated ubiquitin-dependent protein catabolic process"/>
    <property type="evidence" value="ECO:0007669"/>
    <property type="project" value="UniProtKB-UniRule"/>
</dbReference>
<dbReference type="Pfam" id="PF23009">
    <property type="entry name" value="UBC_like"/>
    <property type="match status" value="1"/>
</dbReference>
<dbReference type="InterPro" id="IPR054477">
    <property type="entry name" value="LTN1_E3_ligase_6th"/>
</dbReference>
<keyword evidence="8 16" id="KW-0808">Transferase</keyword>
<dbReference type="STRING" id="1037660.A0A066W1C1"/>
<comment type="function">
    <text evidence="16">E3 ubiquitin-protein ligase. Component of the ribosome quality control complex (RQC), a ribosome-associated complex that mediates ubiquitination and extraction of incompletely synthesized nascent chains for proteasomal degradation.</text>
</comment>
<dbReference type="PANTHER" id="PTHR12389:SF0">
    <property type="entry name" value="E3 UBIQUITIN-PROTEIN LIGASE LISTERIN"/>
    <property type="match status" value="1"/>
</dbReference>
<reference evidence="19 20" key="1">
    <citation type="submission" date="2014-05" db="EMBL/GenBank/DDBJ databases">
        <title>Draft genome sequence of a rare smut relative, Tilletiaria anomala UBC 951.</title>
        <authorList>
            <consortium name="DOE Joint Genome Institute"/>
            <person name="Toome M."/>
            <person name="Kuo A."/>
            <person name="Henrissat B."/>
            <person name="Lipzen A."/>
            <person name="Tritt A."/>
            <person name="Yoshinaga Y."/>
            <person name="Zane M."/>
            <person name="Barry K."/>
            <person name="Grigoriev I.V."/>
            <person name="Spatafora J.W."/>
            <person name="Aimea M.C."/>
        </authorList>
    </citation>
    <scope>NUCLEOTIDE SEQUENCE [LARGE SCALE GENOMIC DNA]</scope>
    <source>
        <strain evidence="19 20">UBC 951</strain>
    </source>
</reference>
<evidence type="ECO:0000256" key="10">
    <source>
        <dbReference type="ARBA" id="ARBA00022737"/>
    </source>
</evidence>
<dbReference type="GO" id="GO:0016567">
    <property type="term" value="P:protein ubiquitination"/>
    <property type="evidence" value="ECO:0007669"/>
    <property type="project" value="UniProtKB-UniPathway"/>
</dbReference>
<dbReference type="InterPro" id="IPR039795">
    <property type="entry name" value="LTN1/Rkr1"/>
</dbReference>
<comment type="pathway">
    <text evidence="3 16">Protein modification; protein ubiquitination.</text>
</comment>
<dbReference type="UniPathway" id="UPA00143"/>
<feature type="compositionally biased region" description="Basic residues" evidence="17">
    <location>
        <begin position="15"/>
        <end position="25"/>
    </location>
</feature>
<dbReference type="InterPro" id="IPR016024">
    <property type="entry name" value="ARM-type_fold"/>
</dbReference>
<evidence type="ECO:0000256" key="1">
    <source>
        <dbReference type="ARBA" id="ARBA00000900"/>
    </source>
</evidence>
<feature type="region of interest" description="Disordered" evidence="17">
    <location>
        <begin position="1"/>
        <end position="72"/>
    </location>
</feature>
<evidence type="ECO:0000256" key="2">
    <source>
        <dbReference type="ARBA" id="ARBA00004514"/>
    </source>
</evidence>
<evidence type="ECO:0000256" key="7">
    <source>
        <dbReference type="ARBA" id="ARBA00022490"/>
    </source>
</evidence>
<keyword evidence="20" id="KW-1185">Reference proteome</keyword>
<feature type="compositionally biased region" description="Acidic residues" evidence="17">
    <location>
        <begin position="463"/>
        <end position="474"/>
    </location>
</feature>
<comment type="caution">
    <text evidence="19">The sequence shown here is derived from an EMBL/GenBank/DDBJ whole genome shotgun (WGS) entry which is preliminary data.</text>
</comment>
<organism evidence="19 20">
    <name type="scientific">Tilletiaria anomala (strain ATCC 24038 / CBS 436.72 / UBC 951)</name>
    <dbReference type="NCBI Taxonomy" id="1037660"/>
    <lineage>
        <taxon>Eukaryota</taxon>
        <taxon>Fungi</taxon>
        <taxon>Dikarya</taxon>
        <taxon>Basidiomycota</taxon>
        <taxon>Ustilaginomycotina</taxon>
        <taxon>Exobasidiomycetes</taxon>
        <taxon>Georgefischeriales</taxon>
        <taxon>Tilletiariaceae</taxon>
        <taxon>Tilletiaria</taxon>
    </lineage>
</organism>
<comment type="catalytic activity">
    <reaction evidence="1 16">
        <text>S-ubiquitinyl-[E2 ubiquitin-conjugating enzyme]-L-cysteine + [acceptor protein]-L-lysine = [E2 ubiquitin-conjugating enzyme]-L-cysteine + N(6)-ubiquitinyl-[acceptor protein]-L-lysine.</text>
        <dbReference type="EC" id="2.3.2.27"/>
    </reaction>
</comment>
<keyword evidence="7" id="KW-0963">Cytoplasm</keyword>
<feature type="compositionally biased region" description="Pro residues" evidence="17">
    <location>
        <begin position="57"/>
        <end position="66"/>
    </location>
</feature>
<keyword evidence="13 16" id="KW-0862">Zinc</keyword>
<dbReference type="SUPFAM" id="SSF48371">
    <property type="entry name" value="ARM repeat"/>
    <property type="match status" value="1"/>
</dbReference>
<dbReference type="GO" id="GO:0043023">
    <property type="term" value="F:ribosomal large subunit binding"/>
    <property type="evidence" value="ECO:0007669"/>
    <property type="project" value="TreeGrafter"/>
</dbReference>
<dbReference type="Pfam" id="PF22999">
    <property type="entry name" value="LTN1_E3_ligase_6th"/>
    <property type="match status" value="1"/>
</dbReference>
<comment type="similarity">
    <text evidence="4 16">Belongs to the LTN1 family.</text>
</comment>
<dbReference type="GO" id="GO:1990112">
    <property type="term" value="C:RQC complex"/>
    <property type="evidence" value="ECO:0007669"/>
    <property type="project" value="UniProtKB-UniRule"/>
</dbReference>
<dbReference type="GO" id="GO:0061630">
    <property type="term" value="F:ubiquitin protein ligase activity"/>
    <property type="evidence" value="ECO:0007669"/>
    <property type="project" value="UniProtKB-UniRule"/>
</dbReference>
<evidence type="ECO:0000256" key="12">
    <source>
        <dbReference type="ARBA" id="ARBA00022786"/>
    </source>
</evidence>
<evidence type="ECO:0000256" key="6">
    <source>
        <dbReference type="ARBA" id="ARBA00017157"/>
    </source>
</evidence>
<dbReference type="FunCoup" id="A0A066W1C1">
    <property type="interactions" value="362"/>
</dbReference>